<feature type="non-terminal residue" evidence="2">
    <location>
        <position position="24"/>
    </location>
</feature>
<organism evidence="2 3">
    <name type="scientific">Entamoeba invadens IP1</name>
    <dbReference type="NCBI Taxonomy" id="370355"/>
    <lineage>
        <taxon>Eukaryota</taxon>
        <taxon>Amoebozoa</taxon>
        <taxon>Evosea</taxon>
        <taxon>Archamoebae</taxon>
        <taxon>Mastigamoebida</taxon>
        <taxon>Entamoebidae</taxon>
        <taxon>Entamoeba</taxon>
    </lineage>
</organism>
<evidence type="ECO:0000256" key="1">
    <source>
        <dbReference type="SAM" id="MobiDB-lite"/>
    </source>
</evidence>
<name>L7FKC8_ENTIV</name>
<accession>L7FKC8</accession>
<reference evidence="2 3" key="1">
    <citation type="submission" date="2012-10" db="EMBL/GenBank/DDBJ databases">
        <authorList>
            <person name="Zafar N."/>
            <person name="Inman J."/>
            <person name="Hall N."/>
            <person name="Lorenzi H."/>
            <person name="Caler E."/>
        </authorList>
    </citation>
    <scope>NUCLEOTIDE SEQUENCE [LARGE SCALE GENOMIC DNA]</scope>
    <source>
        <strain evidence="2 3">IP1</strain>
    </source>
</reference>
<gene>
    <name evidence="2" type="ORF">EIN_297890</name>
</gene>
<feature type="non-terminal residue" evidence="2">
    <location>
        <position position="1"/>
    </location>
</feature>
<evidence type="ECO:0000313" key="2">
    <source>
        <dbReference type="EMBL" id="ELP86379.1"/>
    </source>
</evidence>
<dbReference type="VEuPathDB" id="AmoebaDB:EIN_297890"/>
<sequence>RLLKPAPLPHPPPGNRDYLNVRLC</sequence>
<dbReference type="Proteomes" id="UP000014680">
    <property type="component" value="Unassembled WGS sequence"/>
</dbReference>
<dbReference type="AlphaFoldDB" id="L7FKC8"/>
<evidence type="ECO:0000313" key="3">
    <source>
        <dbReference type="Proteomes" id="UP000014680"/>
    </source>
</evidence>
<keyword evidence="3" id="KW-1185">Reference proteome</keyword>
<dbReference type="KEGG" id="eiv:EIN_297890"/>
<protein>
    <submittedName>
        <fullName evidence="2">Uncharacterized protein</fullName>
    </submittedName>
</protein>
<dbReference type="RefSeq" id="XP_004185725.1">
    <property type="nucleotide sequence ID" value="XM_004185677.1"/>
</dbReference>
<feature type="region of interest" description="Disordered" evidence="1">
    <location>
        <begin position="1"/>
        <end position="24"/>
    </location>
</feature>
<dbReference type="GeneID" id="14885311"/>
<proteinExistence type="predicted"/>
<dbReference type="EMBL" id="KB206986">
    <property type="protein sequence ID" value="ELP86379.1"/>
    <property type="molecule type" value="Genomic_DNA"/>
</dbReference>
<feature type="compositionally biased region" description="Pro residues" evidence="1">
    <location>
        <begin position="1"/>
        <end position="14"/>
    </location>
</feature>